<protein>
    <recommendedName>
        <fullName evidence="5">Enterobactin synthase component D</fullName>
    </recommendedName>
    <alternativeName>
        <fullName evidence="8">4'-phosphopantetheinyl transferase EntD</fullName>
    </alternativeName>
    <alternativeName>
        <fullName evidence="9">Enterochelin synthase D</fullName>
    </alternativeName>
</protein>
<feature type="binding site" evidence="12">
    <location>
        <position position="74"/>
    </location>
    <ligand>
        <name>CoA</name>
        <dbReference type="ChEBI" id="CHEBI:57287"/>
    </ligand>
</feature>
<dbReference type="PANTHER" id="PTHR38096:SF1">
    <property type="entry name" value="ENTEROBACTIN SYNTHASE COMPONENT D"/>
    <property type="match status" value="1"/>
</dbReference>
<evidence type="ECO:0000256" key="5">
    <source>
        <dbReference type="ARBA" id="ARBA00019087"/>
    </source>
</evidence>
<dbReference type="InterPro" id="IPR041354">
    <property type="entry name" value="4PPT_N"/>
</dbReference>
<evidence type="ECO:0000259" key="15">
    <source>
        <dbReference type="Pfam" id="PF17837"/>
    </source>
</evidence>
<dbReference type="InterPro" id="IPR037143">
    <property type="entry name" value="4-PPantetheinyl_Trfase_dom_sf"/>
</dbReference>
<sequence length="261" mass="29419">MCRYARSYLLHAFDYTLFVKARLNMAFMISMPAIELAGLTIQVCQFDPQQFDEDQQHYLAPPTYHSLHKAVVKRQAEFVAGRKLAQQALKQIGQGYDRPIAIGTHREPLWPAGITGSIAHCDGWAVCTVLKAEHLSLGIDIEHRLAHQTASEVQAIIGTAQEWALLAQQFDLASAVTLLFSAKESLFKALFPQVHLYLDFCDAQLSSLEPNKMSFTLTRVPNAAQQSCEVYFRWFEQQRVLTVSVLPMLGKIEYHVPTLPT</sequence>
<comment type="catalytic activity">
    <reaction evidence="11">
        <text>apo-[peptidyl-carrier protein] + CoA = holo-[peptidyl-carrier protein] + adenosine 3',5'-bisphosphate + H(+)</text>
        <dbReference type="Rhea" id="RHEA:46228"/>
        <dbReference type="Rhea" id="RHEA-COMP:11479"/>
        <dbReference type="Rhea" id="RHEA-COMP:11480"/>
        <dbReference type="ChEBI" id="CHEBI:15378"/>
        <dbReference type="ChEBI" id="CHEBI:29999"/>
        <dbReference type="ChEBI" id="CHEBI:57287"/>
        <dbReference type="ChEBI" id="CHEBI:58343"/>
        <dbReference type="ChEBI" id="CHEBI:64479"/>
    </reaction>
</comment>
<organism evidence="16 17">
    <name type="scientific">Vibrio cholerae serotype O1 (strain ATCC 39541 / Classical Ogawa 395 / O395)</name>
    <dbReference type="NCBI Taxonomy" id="345073"/>
    <lineage>
        <taxon>Bacteria</taxon>
        <taxon>Pseudomonadati</taxon>
        <taxon>Pseudomonadota</taxon>
        <taxon>Gammaproteobacteria</taxon>
        <taxon>Vibrionales</taxon>
        <taxon>Vibrionaceae</taxon>
        <taxon>Vibrio</taxon>
    </lineage>
</organism>
<comment type="similarity">
    <text evidence="3">Belongs to the P-Pant transferase superfamily. EntD family.</text>
</comment>
<dbReference type="GO" id="GO:0008897">
    <property type="term" value="F:holo-[acyl-carrier-protein] synthase activity"/>
    <property type="evidence" value="ECO:0007669"/>
    <property type="project" value="InterPro"/>
</dbReference>
<evidence type="ECO:0000256" key="9">
    <source>
        <dbReference type="ARBA" id="ARBA00031996"/>
    </source>
</evidence>
<feature type="binding site" evidence="13">
    <location>
        <position position="141"/>
    </location>
    <ligand>
        <name>Mg(2+)</name>
        <dbReference type="ChEBI" id="CHEBI:18420"/>
    </ligand>
</feature>
<dbReference type="GO" id="GO:0009239">
    <property type="term" value="P:enterobactin biosynthetic process"/>
    <property type="evidence" value="ECO:0007669"/>
    <property type="project" value="UniProtKB-UniPathway"/>
</dbReference>
<dbReference type="KEGG" id="vcr:VC395_0797"/>
<dbReference type="eggNOG" id="COG2977">
    <property type="taxonomic scope" value="Bacteria"/>
</dbReference>
<comment type="subunit">
    <text evidence="4">EntB, EntD, EntE, and EntF form a multienzyme complex called enterobactin synthase.</text>
</comment>
<comment type="cofactor">
    <cofactor evidence="13">
        <name>Mg(2+)</name>
        <dbReference type="ChEBI" id="CHEBI:18420"/>
    </cofactor>
</comment>
<dbReference type="KEGG" id="vco:VC0395_A0309"/>
<evidence type="ECO:0000256" key="3">
    <source>
        <dbReference type="ARBA" id="ARBA00008342"/>
    </source>
</evidence>
<dbReference type="Pfam" id="PF17837">
    <property type="entry name" value="4PPT_N"/>
    <property type="match status" value="1"/>
</dbReference>
<feature type="domain" description="4'-phosphopantetheinyl transferase" evidence="14">
    <location>
        <begin position="136"/>
        <end position="220"/>
    </location>
</feature>
<keyword evidence="7" id="KW-0259">Enterobactin biosynthesis</keyword>
<evidence type="ECO:0000256" key="13">
    <source>
        <dbReference type="PIRSR" id="PIRSR603542-2"/>
    </source>
</evidence>
<dbReference type="InterPro" id="IPR003542">
    <property type="entry name" value="Enbac_synth_compD-like"/>
</dbReference>
<dbReference type="SUPFAM" id="SSF56214">
    <property type="entry name" value="4'-phosphopantetheinyl transferase"/>
    <property type="match status" value="1"/>
</dbReference>
<dbReference type="PATRIC" id="fig|345073.21.peg.771"/>
<dbReference type="PRINTS" id="PR01399">
    <property type="entry name" value="ENTSNTHTASED"/>
</dbReference>
<evidence type="ECO:0000256" key="8">
    <source>
        <dbReference type="ARBA" id="ARBA00029894"/>
    </source>
</evidence>
<feature type="binding site" evidence="13">
    <location>
        <position position="142"/>
    </location>
    <ligand>
        <name>Mg(2+)</name>
        <dbReference type="ChEBI" id="CHEBI:18420"/>
    </ligand>
</feature>
<comment type="function">
    <text evidence="1">Involved in the biosynthesis of the siderophore enterobactin (enterochelin), which is a macrocyclic trimeric lactone of N-(2,3-dihydroxybenzoyl)-serine. The serine trilactone serves as a scaffolding for the three catechol functionalities that provide hexadentate coordination for the tightly ligated iron(2+) atoms. Plays an essential role in the assembly of the enterobactin by catalyzing the transfer of the 4'-phosphopantetheine (Ppant) moiety from coenzyme A to the apo-domains of both EntB (ArCP domain) and EntF (PCP domain) to yield their holo-forms which make them competent for the activation of 2,3-dihydroxybenzoate (DHB) and L-serine, respectively.</text>
</comment>
<evidence type="ECO:0000256" key="1">
    <source>
        <dbReference type="ARBA" id="ARBA00003937"/>
    </source>
</evidence>
<dbReference type="EMBL" id="CP000627">
    <property type="protein sequence ID" value="ABQ21353.1"/>
    <property type="molecule type" value="Genomic_DNA"/>
</dbReference>
<dbReference type="Gene3D" id="3.90.470.20">
    <property type="entry name" value="4'-phosphopantetheinyl transferase domain"/>
    <property type="match status" value="1"/>
</dbReference>
<name>A0A0H3ALC0_VIBC3</name>
<dbReference type="InterPro" id="IPR008278">
    <property type="entry name" value="4-PPantetheinyl_Trfase_dom"/>
</dbReference>
<evidence type="ECO:0000259" key="14">
    <source>
        <dbReference type="Pfam" id="PF01648"/>
    </source>
</evidence>
<feature type="binding site" evidence="13">
    <location>
        <position position="140"/>
    </location>
    <ligand>
        <name>Mg(2+)</name>
        <dbReference type="ChEBI" id="CHEBI:18420"/>
    </ligand>
</feature>
<evidence type="ECO:0000313" key="17">
    <source>
        <dbReference type="Proteomes" id="UP000000249"/>
    </source>
</evidence>
<feature type="binding site" evidence="12">
    <location>
        <position position="140"/>
    </location>
    <ligand>
        <name>CoA</name>
        <dbReference type="ChEBI" id="CHEBI:57287"/>
    </ligand>
</feature>
<feature type="binding site" evidence="12">
    <location>
        <position position="188"/>
    </location>
    <ligand>
        <name>CoA</name>
        <dbReference type="ChEBI" id="CHEBI:57287"/>
    </ligand>
</feature>
<comment type="pathway">
    <text evidence="2">Siderophore biosynthesis; enterobactin biosynthesis.</text>
</comment>
<dbReference type="Pfam" id="PF01648">
    <property type="entry name" value="ACPS"/>
    <property type="match status" value="1"/>
</dbReference>
<keyword evidence="13" id="KW-0460">Magnesium</keyword>
<dbReference type="AlphaFoldDB" id="A0A0H3ALC0"/>
<dbReference type="GO" id="GO:0000287">
    <property type="term" value="F:magnesium ion binding"/>
    <property type="evidence" value="ECO:0007669"/>
    <property type="project" value="InterPro"/>
</dbReference>
<evidence type="ECO:0000256" key="12">
    <source>
        <dbReference type="PIRSR" id="PIRSR603542-1"/>
    </source>
</evidence>
<dbReference type="OrthoDB" id="8210607at2"/>
<evidence type="ECO:0000313" key="16">
    <source>
        <dbReference type="EMBL" id="ABQ21353.1"/>
    </source>
</evidence>
<dbReference type="GO" id="GO:0009366">
    <property type="term" value="C:enterobactin synthetase complex"/>
    <property type="evidence" value="ECO:0007669"/>
    <property type="project" value="InterPro"/>
</dbReference>
<dbReference type="SMR" id="A0A0H3ALC0"/>
<dbReference type="Proteomes" id="UP000000249">
    <property type="component" value="Chromosome 1"/>
</dbReference>
<keyword evidence="6" id="KW-0808">Transferase</keyword>
<gene>
    <name evidence="16" type="primary">vibD</name>
    <name evidence="16" type="ordered locus">VC0395_A0309</name>
</gene>
<evidence type="ECO:0000256" key="4">
    <source>
        <dbReference type="ARBA" id="ARBA00011503"/>
    </source>
</evidence>
<keyword evidence="13" id="KW-0479">Metal-binding</keyword>
<feature type="binding site" evidence="12">
    <location>
        <position position="82"/>
    </location>
    <ligand>
        <name>CoA</name>
        <dbReference type="ChEBI" id="CHEBI:57287"/>
    </ligand>
</feature>
<evidence type="ECO:0000256" key="7">
    <source>
        <dbReference type="ARBA" id="ARBA00023191"/>
    </source>
</evidence>
<evidence type="ECO:0000256" key="10">
    <source>
        <dbReference type="ARBA" id="ARBA00049176"/>
    </source>
</evidence>
<dbReference type="UniPathway" id="UPA00017"/>
<evidence type="ECO:0000256" key="11">
    <source>
        <dbReference type="ARBA" id="ARBA00049191"/>
    </source>
</evidence>
<dbReference type="PANTHER" id="PTHR38096">
    <property type="entry name" value="ENTEROBACTIN SYNTHASE COMPONENT D"/>
    <property type="match status" value="1"/>
</dbReference>
<dbReference type="GO" id="GO:0005886">
    <property type="term" value="C:plasma membrane"/>
    <property type="evidence" value="ECO:0007669"/>
    <property type="project" value="TreeGrafter"/>
</dbReference>
<feature type="binding site" evidence="12">
    <location>
        <position position="184"/>
    </location>
    <ligand>
        <name>CoA</name>
        <dbReference type="ChEBI" id="CHEBI:57287"/>
    </ligand>
</feature>
<reference evidence="16 17" key="1">
    <citation type="submission" date="2007-03" db="EMBL/GenBank/DDBJ databases">
        <authorList>
            <person name="Heidelberg J."/>
        </authorList>
    </citation>
    <scope>NUCLEOTIDE SEQUENCE [LARGE SCALE GENOMIC DNA]</scope>
    <source>
        <strain evidence="17">ATCC 39541 / Classical Ogawa 395 / O395</strain>
    </source>
</reference>
<accession>A0A0H3ALC0</accession>
<evidence type="ECO:0000256" key="2">
    <source>
        <dbReference type="ARBA" id="ARBA00004993"/>
    </source>
</evidence>
<comment type="catalytic activity">
    <reaction evidence="10">
        <text>apo-[aryl-carrier protein] + CoA = holo-[aryl-carrier protein] + adenosine 3',5'-bisphosphate + H(+)</text>
        <dbReference type="Rhea" id="RHEA:48404"/>
        <dbReference type="Rhea" id="RHEA-COMP:15903"/>
        <dbReference type="Rhea" id="RHEA-COMP:17557"/>
        <dbReference type="ChEBI" id="CHEBI:15378"/>
        <dbReference type="ChEBI" id="CHEBI:29999"/>
        <dbReference type="ChEBI" id="CHEBI:57287"/>
        <dbReference type="ChEBI" id="CHEBI:58343"/>
        <dbReference type="ChEBI" id="CHEBI:64479"/>
    </reaction>
</comment>
<feature type="domain" description="4'-phosphopantetheinyl transferase N-terminal" evidence="15">
    <location>
        <begin position="67"/>
        <end position="129"/>
    </location>
</feature>
<proteinExistence type="inferred from homology"/>
<evidence type="ECO:0000256" key="6">
    <source>
        <dbReference type="ARBA" id="ARBA00022679"/>
    </source>
</evidence>
<feature type="binding site" evidence="12">
    <location>
        <position position="198"/>
    </location>
    <ligand>
        <name>CoA</name>
        <dbReference type="ChEBI" id="CHEBI:57287"/>
    </ligand>
</feature>